<evidence type="ECO:0000256" key="8">
    <source>
        <dbReference type="SAM" id="MobiDB-lite"/>
    </source>
</evidence>
<accession>A0A6A6NEZ7</accession>
<dbReference type="FunFam" id="3.40.50.11340:FF:000005">
    <property type="entry name" value="Galactoside 2-alpha-L-fucosyltransferase"/>
    <property type="match status" value="1"/>
</dbReference>
<dbReference type="Pfam" id="PF03254">
    <property type="entry name" value="XG_FTase"/>
    <property type="match status" value="1"/>
</dbReference>
<evidence type="ECO:0000256" key="7">
    <source>
        <dbReference type="RuleBase" id="RU367004"/>
    </source>
</evidence>
<dbReference type="GO" id="GO:0008107">
    <property type="term" value="F:galactoside 2-alpha-L-fucosyltransferase activity"/>
    <property type="evidence" value="ECO:0007669"/>
    <property type="project" value="InterPro"/>
</dbReference>
<comment type="function">
    <text evidence="7">May be involved in cell wall biosynthesis.</text>
</comment>
<dbReference type="AlphaFoldDB" id="A0A6A6NEZ7"/>
<gene>
    <name evidence="9" type="ORF">GH714_036664</name>
</gene>
<keyword evidence="5" id="KW-0325">Glycoprotein</keyword>
<sequence>MARSTVVSQEAIGLAKIEEQLRSLKLDSRSNRKEIEMLKADFKKLQEGVRNDVEGAKKEVMESKNYMENAIGELKSLILGLKGDCGKEGSVGYQEGNGRGILPLPKENKTAQSKDQGSHGSEVESENDRSSLVGISNDKMINIQLNSGFDKESCLSRYQSTLYCKPSPYKPSQYLLSKLGNYESLHKRCGPYTDSYNRTLKVLDSGNISNPTECNYIVWTPLEGMGNRILNMASAFLYALLTNRVFLVEHEADMADLFCEPFPNTSWLLPLDFPFKNDSEDSITLS</sequence>
<comment type="caution">
    <text evidence="9">The sequence shown here is derived from an EMBL/GenBank/DDBJ whole genome shotgun (WGS) entry which is preliminary data.</text>
</comment>
<feature type="compositionally biased region" description="Polar residues" evidence="8">
    <location>
        <begin position="110"/>
        <end position="119"/>
    </location>
</feature>
<comment type="similarity">
    <text evidence="1 7">Belongs to the glycosyltransferase 37 family.</text>
</comment>
<dbReference type="GO" id="GO:0071555">
    <property type="term" value="P:cell wall organization"/>
    <property type="evidence" value="ECO:0007669"/>
    <property type="project" value="UniProtKB-UniRule"/>
</dbReference>
<evidence type="ECO:0000256" key="3">
    <source>
        <dbReference type="ARBA" id="ARBA00022679"/>
    </source>
</evidence>
<keyword evidence="4 7" id="KW-0333">Golgi apparatus</keyword>
<name>A0A6A6NEZ7_HEVBR</name>
<keyword evidence="10" id="KW-1185">Reference proteome</keyword>
<dbReference type="PANTHER" id="PTHR31889:SF2">
    <property type="entry name" value="FUCOSYLTRANSFERASE 3"/>
    <property type="match status" value="1"/>
</dbReference>
<evidence type="ECO:0000313" key="10">
    <source>
        <dbReference type="Proteomes" id="UP000467840"/>
    </source>
</evidence>
<dbReference type="Gene3D" id="3.40.50.11340">
    <property type="match status" value="1"/>
</dbReference>
<dbReference type="GO" id="GO:0009969">
    <property type="term" value="P:xyloglucan biosynthetic process"/>
    <property type="evidence" value="ECO:0007669"/>
    <property type="project" value="TreeGrafter"/>
</dbReference>
<dbReference type="EMBL" id="JAAGAX010000002">
    <property type="protein sequence ID" value="KAF2323708.1"/>
    <property type="molecule type" value="Genomic_DNA"/>
</dbReference>
<dbReference type="GO" id="GO:0042546">
    <property type="term" value="P:cell wall biogenesis"/>
    <property type="evidence" value="ECO:0007669"/>
    <property type="project" value="InterPro"/>
</dbReference>
<organism evidence="9 10">
    <name type="scientific">Hevea brasiliensis</name>
    <name type="common">Para rubber tree</name>
    <name type="synonym">Siphonia brasiliensis</name>
    <dbReference type="NCBI Taxonomy" id="3981"/>
    <lineage>
        <taxon>Eukaryota</taxon>
        <taxon>Viridiplantae</taxon>
        <taxon>Streptophyta</taxon>
        <taxon>Embryophyta</taxon>
        <taxon>Tracheophyta</taxon>
        <taxon>Spermatophyta</taxon>
        <taxon>Magnoliopsida</taxon>
        <taxon>eudicotyledons</taxon>
        <taxon>Gunneridae</taxon>
        <taxon>Pentapetalae</taxon>
        <taxon>rosids</taxon>
        <taxon>fabids</taxon>
        <taxon>Malpighiales</taxon>
        <taxon>Euphorbiaceae</taxon>
        <taxon>Crotonoideae</taxon>
        <taxon>Micrandreae</taxon>
        <taxon>Hevea</taxon>
    </lineage>
</organism>
<proteinExistence type="inferred from homology"/>
<keyword evidence="3 7" id="KW-0808">Transferase</keyword>
<evidence type="ECO:0000256" key="4">
    <source>
        <dbReference type="ARBA" id="ARBA00023034"/>
    </source>
</evidence>
<keyword evidence="2 7" id="KW-0328">Glycosyltransferase</keyword>
<comment type="subcellular location">
    <subcellularLocation>
        <location evidence="7">Golgi apparatus</location>
        <location evidence="7">Golgi stack membrane</location>
        <topology evidence="7">Single-pass type II membrane protein</topology>
    </subcellularLocation>
</comment>
<protein>
    <recommendedName>
        <fullName evidence="7">Fucosyltransferase</fullName>
        <ecNumber evidence="7">2.4.1.-</ecNumber>
    </recommendedName>
</protein>
<evidence type="ECO:0000313" key="9">
    <source>
        <dbReference type="EMBL" id="KAF2323708.1"/>
    </source>
</evidence>
<dbReference type="Proteomes" id="UP000467840">
    <property type="component" value="Chromosome 11"/>
</dbReference>
<evidence type="ECO:0000256" key="5">
    <source>
        <dbReference type="ARBA" id="ARBA00023180"/>
    </source>
</evidence>
<dbReference type="EC" id="2.4.1.-" evidence="7"/>
<evidence type="ECO:0000256" key="1">
    <source>
        <dbReference type="ARBA" id="ARBA00010481"/>
    </source>
</evidence>
<dbReference type="InterPro" id="IPR004938">
    <property type="entry name" value="XG_FTase"/>
</dbReference>
<dbReference type="PANTHER" id="PTHR31889">
    <property type="entry name" value="FUCOSYLTRANSFERASE 2-RELATED"/>
    <property type="match status" value="1"/>
</dbReference>
<evidence type="ECO:0000256" key="2">
    <source>
        <dbReference type="ARBA" id="ARBA00022676"/>
    </source>
</evidence>
<evidence type="ECO:0000256" key="6">
    <source>
        <dbReference type="ARBA" id="ARBA00023316"/>
    </source>
</evidence>
<dbReference type="GO" id="GO:0032580">
    <property type="term" value="C:Golgi cisterna membrane"/>
    <property type="evidence" value="ECO:0007669"/>
    <property type="project" value="UniProtKB-SubCell"/>
</dbReference>
<keyword evidence="6 7" id="KW-0961">Cell wall biogenesis/degradation</keyword>
<feature type="region of interest" description="Disordered" evidence="8">
    <location>
        <begin position="96"/>
        <end position="130"/>
    </location>
</feature>
<reference evidence="9 10" key="1">
    <citation type="journal article" date="2020" name="Mol. Plant">
        <title>The Chromosome-Based Rubber Tree Genome Provides New Insights into Spurge Genome Evolution and Rubber Biosynthesis.</title>
        <authorList>
            <person name="Liu J."/>
            <person name="Shi C."/>
            <person name="Shi C.C."/>
            <person name="Li W."/>
            <person name="Zhang Q.J."/>
            <person name="Zhang Y."/>
            <person name="Li K."/>
            <person name="Lu H.F."/>
            <person name="Shi C."/>
            <person name="Zhu S.T."/>
            <person name="Xiao Z.Y."/>
            <person name="Nan H."/>
            <person name="Yue Y."/>
            <person name="Zhu X.G."/>
            <person name="Wu Y."/>
            <person name="Hong X.N."/>
            <person name="Fan G.Y."/>
            <person name="Tong Y."/>
            <person name="Zhang D."/>
            <person name="Mao C.L."/>
            <person name="Liu Y.L."/>
            <person name="Hao S.J."/>
            <person name="Liu W.Q."/>
            <person name="Lv M.Q."/>
            <person name="Zhang H.B."/>
            <person name="Liu Y."/>
            <person name="Hu-Tang G.R."/>
            <person name="Wang J.P."/>
            <person name="Wang J.H."/>
            <person name="Sun Y.H."/>
            <person name="Ni S.B."/>
            <person name="Chen W.B."/>
            <person name="Zhang X.C."/>
            <person name="Jiao Y.N."/>
            <person name="Eichler E.E."/>
            <person name="Li G.H."/>
            <person name="Liu X."/>
            <person name="Gao L.Z."/>
        </authorList>
    </citation>
    <scope>NUCLEOTIDE SEQUENCE [LARGE SCALE GENOMIC DNA]</scope>
    <source>
        <strain evidence="10">cv. GT1</strain>
        <tissue evidence="9">Leaf</tissue>
    </source>
</reference>